<dbReference type="RefSeq" id="WP_071970012.1">
    <property type="nucleotide sequence ID" value="NZ_CP018076.1"/>
</dbReference>
<evidence type="ECO:0000313" key="3">
    <source>
        <dbReference type="EMBL" id="APE42411.1"/>
    </source>
</evidence>
<reference evidence="3 4" key="1">
    <citation type="submission" date="2016-11" db="EMBL/GenBank/DDBJ databases">
        <title>Complete genome sequence of Sulfitobacter sp. AM1-D1, a toxic bacteria associated with marine dinoflagellate Alexandrium minutum in East China Sea.</title>
        <authorList>
            <person name="Yang Q."/>
            <person name="Zhang X."/>
            <person name="Tian X."/>
        </authorList>
    </citation>
    <scope>NUCLEOTIDE SEQUENCE [LARGE SCALE GENOMIC DNA]</scope>
    <source>
        <strain evidence="3 4">AM1-D1</strain>
    </source>
</reference>
<evidence type="ECO:0000313" key="4">
    <source>
        <dbReference type="Proteomes" id="UP000181897"/>
    </source>
</evidence>
<dbReference type="EMBL" id="CP018076">
    <property type="protein sequence ID" value="APE42411.1"/>
    <property type="molecule type" value="Genomic_DNA"/>
</dbReference>
<evidence type="ECO:0000256" key="1">
    <source>
        <dbReference type="SAM" id="MobiDB-lite"/>
    </source>
</evidence>
<name>A0A1J0WDN5_9RHOB</name>
<proteinExistence type="predicted"/>
<protein>
    <recommendedName>
        <fullName evidence="5">DUF2946 domain-containing protein</fullName>
    </recommendedName>
</protein>
<dbReference type="AlphaFoldDB" id="A0A1J0WDN5"/>
<organism evidence="3 4">
    <name type="scientific">Sulfitobacter alexandrii</name>
    <dbReference type="NCBI Taxonomy" id="1917485"/>
    <lineage>
        <taxon>Bacteria</taxon>
        <taxon>Pseudomonadati</taxon>
        <taxon>Pseudomonadota</taxon>
        <taxon>Alphaproteobacteria</taxon>
        <taxon>Rhodobacterales</taxon>
        <taxon>Roseobacteraceae</taxon>
        <taxon>Sulfitobacter</taxon>
    </lineage>
</organism>
<evidence type="ECO:0000256" key="2">
    <source>
        <dbReference type="SAM" id="SignalP"/>
    </source>
</evidence>
<feature type="compositionally biased region" description="Pro residues" evidence="1">
    <location>
        <begin position="102"/>
        <end position="113"/>
    </location>
</feature>
<dbReference type="KEGG" id="suam:BOO69_02505"/>
<accession>A0A1J0WDN5</accession>
<feature type="chain" id="PRO_5012136481" description="DUF2946 domain-containing protein" evidence="2">
    <location>
        <begin position="23"/>
        <end position="113"/>
    </location>
</feature>
<keyword evidence="2" id="KW-0732">Signal</keyword>
<dbReference type="Proteomes" id="UP000181897">
    <property type="component" value="Chromosome"/>
</dbReference>
<feature type="region of interest" description="Disordered" evidence="1">
    <location>
        <begin position="90"/>
        <end position="113"/>
    </location>
</feature>
<dbReference type="STRING" id="1917485.BOO69_02505"/>
<feature type="signal peptide" evidence="2">
    <location>
        <begin position="1"/>
        <end position="22"/>
    </location>
</feature>
<sequence>MTRTLSSLLLALLLALTSQSMAVARGSAAATGQMVLCTGTGPLAVYVDAQGQPTQAPHICPDSALNVVFDGAAPAVVLPRRLVFFQPGGLQAGEPARASHRPTPPPRAPPVPV</sequence>
<gene>
    <name evidence="3" type="ORF">BOO69_02505</name>
</gene>
<keyword evidence="4" id="KW-1185">Reference proteome</keyword>
<evidence type="ECO:0008006" key="5">
    <source>
        <dbReference type="Google" id="ProtNLM"/>
    </source>
</evidence>